<name>A0ABP6S9F2_9ACTN</name>
<dbReference type="RefSeq" id="WP_345035941.1">
    <property type="nucleotide sequence ID" value="NZ_BAAAYL010000001.1"/>
</dbReference>
<feature type="compositionally biased region" description="Low complexity" evidence="1">
    <location>
        <begin position="184"/>
        <end position="202"/>
    </location>
</feature>
<evidence type="ECO:0000313" key="3">
    <source>
        <dbReference type="EMBL" id="GAA3371089.1"/>
    </source>
</evidence>
<gene>
    <name evidence="3" type="ORF">GCM10020367_20350</name>
</gene>
<keyword evidence="2" id="KW-1133">Transmembrane helix</keyword>
<keyword evidence="2" id="KW-0812">Transmembrane</keyword>
<organism evidence="3 4">
    <name type="scientific">Streptomyces sannanensis</name>
    <dbReference type="NCBI Taxonomy" id="285536"/>
    <lineage>
        <taxon>Bacteria</taxon>
        <taxon>Bacillati</taxon>
        <taxon>Actinomycetota</taxon>
        <taxon>Actinomycetes</taxon>
        <taxon>Kitasatosporales</taxon>
        <taxon>Streptomycetaceae</taxon>
        <taxon>Streptomyces</taxon>
    </lineage>
</organism>
<keyword evidence="4" id="KW-1185">Reference proteome</keyword>
<proteinExistence type="predicted"/>
<evidence type="ECO:0000313" key="4">
    <source>
        <dbReference type="Proteomes" id="UP001499990"/>
    </source>
</evidence>
<evidence type="ECO:0000256" key="1">
    <source>
        <dbReference type="SAM" id="MobiDB-lite"/>
    </source>
</evidence>
<feature type="transmembrane region" description="Helical" evidence="2">
    <location>
        <begin position="121"/>
        <end position="142"/>
    </location>
</feature>
<reference evidence="4" key="1">
    <citation type="journal article" date="2019" name="Int. J. Syst. Evol. Microbiol.">
        <title>The Global Catalogue of Microorganisms (GCM) 10K type strain sequencing project: providing services to taxonomists for standard genome sequencing and annotation.</title>
        <authorList>
            <consortium name="The Broad Institute Genomics Platform"/>
            <consortium name="The Broad Institute Genome Sequencing Center for Infectious Disease"/>
            <person name="Wu L."/>
            <person name="Ma J."/>
        </authorList>
    </citation>
    <scope>NUCLEOTIDE SEQUENCE [LARGE SCALE GENOMIC DNA]</scope>
    <source>
        <strain evidence="4">JCM 9651</strain>
    </source>
</reference>
<keyword evidence="2" id="KW-0472">Membrane</keyword>
<feature type="region of interest" description="Disordered" evidence="1">
    <location>
        <begin position="145"/>
        <end position="261"/>
    </location>
</feature>
<evidence type="ECO:0008006" key="5">
    <source>
        <dbReference type="Google" id="ProtNLM"/>
    </source>
</evidence>
<evidence type="ECO:0000256" key="2">
    <source>
        <dbReference type="SAM" id="Phobius"/>
    </source>
</evidence>
<dbReference type="EMBL" id="BAAAYL010000001">
    <property type="protein sequence ID" value="GAA3371089.1"/>
    <property type="molecule type" value="Genomic_DNA"/>
</dbReference>
<dbReference type="Proteomes" id="UP001499990">
    <property type="component" value="Unassembled WGS sequence"/>
</dbReference>
<feature type="region of interest" description="Disordered" evidence="1">
    <location>
        <begin position="74"/>
        <end position="116"/>
    </location>
</feature>
<protein>
    <recommendedName>
        <fullName evidence="5">Zinc ribbon domain-containing protein</fullName>
    </recommendedName>
</protein>
<comment type="caution">
    <text evidence="3">The sequence shown here is derived from an EMBL/GenBank/DDBJ whole genome shotgun (WGS) entry which is preliminary data.</text>
</comment>
<sequence length="271" mass="27989">MGFILPGTADMERSLTFRTRSSPVGTLQVHVWRIGSDHMDYCHLCRRHLNGALACPGCGTPAAELRRHEPAEPPVYAAPEAGGEGPSGPRRAHRAESVSSAEEGGAAGRSRRARKGRTRTVVIVSVGAVLAVGALGLTRLTAGAPQGEAAPPVQEGPVPEETPWPEASSDLPAEPTGLPATEQPSSASAGASESAEASESPSPTVPFSPSAVAPYAWSSAPARQPTTDGESPAPRRPSSEPPVSGTPQEEPLPTASPSPSATCTKFLWWCT</sequence>
<accession>A0ABP6S9F2</accession>